<dbReference type="PANTHER" id="PTHR35606:SF4">
    <property type="entry name" value="CELLULOSE-BINDING FAMILY II PROTEIN"/>
    <property type="match status" value="1"/>
</dbReference>
<feature type="chain" id="PRO_5012963009" evidence="1">
    <location>
        <begin position="27"/>
        <end position="319"/>
    </location>
</feature>
<proteinExistence type="predicted"/>
<dbReference type="PANTHER" id="PTHR35606">
    <property type="entry name" value="CELLULOSE-BINDING FAMILY II PROTEIN"/>
    <property type="match status" value="1"/>
</dbReference>
<evidence type="ECO:0000256" key="1">
    <source>
        <dbReference type="SAM" id="SignalP"/>
    </source>
</evidence>
<keyword evidence="1" id="KW-0732">Signal</keyword>
<dbReference type="Proteomes" id="UP000198211">
    <property type="component" value="Unassembled WGS sequence"/>
</dbReference>
<reference evidence="3" key="1">
    <citation type="submission" date="2017-03" db="EMBL/GenBank/DDBJ databases">
        <title>Phytopthora megakarya and P. palmivora, two closely related causual agents of cacao black pod achieved similar genome size and gene model numbers by different mechanisms.</title>
        <authorList>
            <person name="Ali S."/>
            <person name="Shao J."/>
            <person name="Larry D.J."/>
            <person name="Kronmiller B."/>
            <person name="Shen D."/>
            <person name="Strem M.D."/>
            <person name="Melnick R.L."/>
            <person name="Guiltinan M.J."/>
            <person name="Tyler B.M."/>
            <person name="Meinhardt L.W."/>
            <person name="Bailey B.A."/>
        </authorList>
    </citation>
    <scope>NUCLEOTIDE SEQUENCE [LARGE SCALE GENOMIC DNA]</scope>
    <source>
        <strain evidence="3">zdho120</strain>
    </source>
</reference>
<evidence type="ECO:0000313" key="3">
    <source>
        <dbReference type="Proteomes" id="UP000198211"/>
    </source>
</evidence>
<accession>A0A225V1R7</accession>
<name>A0A225V1R7_9STRA</name>
<feature type="signal peptide" evidence="1">
    <location>
        <begin position="1"/>
        <end position="26"/>
    </location>
</feature>
<organism evidence="2 3">
    <name type="scientific">Phytophthora megakarya</name>
    <dbReference type="NCBI Taxonomy" id="4795"/>
    <lineage>
        <taxon>Eukaryota</taxon>
        <taxon>Sar</taxon>
        <taxon>Stramenopiles</taxon>
        <taxon>Oomycota</taxon>
        <taxon>Peronosporomycetes</taxon>
        <taxon>Peronosporales</taxon>
        <taxon>Peronosporaceae</taxon>
        <taxon>Phytophthora</taxon>
    </lineage>
</organism>
<dbReference type="OrthoDB" id="70316at2759"/>
<gene>
    <name evidence="2" type="ORF">PHMEG_00029801</name>
</gene>
<sequence length="319" mass="35280">MPSNTSYSSFTHQLLVTTAIVGLVASSVVSAAPVGSSTNGSAPFGDITSGSGKCVVGNPNEYVTSADLEWIWSNRIGPNAKQSDSNWNVMDNKNWIMDHLVKNQGTINYCVRWDSTNKLSKSVASKFEAMLTRQYNAWNEWLVGYNCWPYSSIKVNVVGWAVRDTKLLEWSDDSLGKIYQGYTETEDDFFKGVPTCPKACHRVYDYGTDGWTDTSGCTTEPFDLSLTPKQGLEGGFGYDWGQNVNLENMLAAIDDEQLTIVAHEIGHGFGLPDFYGSSDMPNKNFPSCLMRAGSAASITPADGWMLRRVLEHTKSRYNF</sequence>
<comment type="caution">
    <text evidence="2">The sequence shown here is derived from an EMBL/GenBank/DDBJ whole genome shotgun (WGS) entry which is preliminary data.</text>
</comment>
<protein>
    <submittedName>
        <fullName evidence="2">Neutral zinc metallopeptidase</fullName>
    </submittedName>
</protein>
<dbReference type="AlphaFoldDB" id="A0A225V1R7"/>
<evidence type="ECO:0000313" key="2">
    <source>
        <dbReference type="EMBL" id="OWY99232.1"/>
    </source>
</evidence>
<keyword evidence="3" id="KW-1185">Reference proteome</keyword>
<dbReference type="EMBL" id="NBNE01008680">
    <property type="protein sequence ID" value="OWY99232.1"/>
    <property type="molecule type" value="Genomic_DNA"/>
</dbReference>
<dbReference type="SUPFAM" id="SSF55486">
    <property type="entry name" value="Metalloproteases ('zincins'), catalytic domain"/>
    <property type="match status" value="1"/>
</dbReference>